<proteinExistence type="predicted"/>
<keyword evidence="1" id="KW-1133">Transmembrane helix</keyword>
<evidence type="ECO:0008006" key="4">
    <source>
        <dbReference type="Google" id="ProtNLM"/>
    </source>
</evidence>
<dbReference type="RefSeq" id="WP_138851662.1">
    <property type="nucleotide sequence ID" value="NZ_CP040710.1"/>
</dbReference>
<dbReference type="KEGG" id="asag:FGM00_03980"/>
<feature type="transmembrane region" description="Helical" evidence="1">
    <location>
        <begin position="189"/>
        <end position="206"/>
    </location>
</feature>
<protein>
    <recommendedName>
        <fullName evidence="4">DUF2306 domain-containing protein</fullName>
    </recommendedName>
</protein>
<gene>
    <name evidence="2" type="ORF">FGM00_03980</name>
</gene>
<name>A0A5B7SQT8_9FLAO</name>
<feature type="transmembrane region" description="Helical" evidence="1">
    <location>
        <begin position="160"/>
        <end position="183"/>
    </location>
</feature>
<keyword evidence="1" id="KW-0472">Membrane</keyword>
<keyword evidence="1" id="KW-0812">Transmembrane</keyword>
<reference evidence="2 3" key="1">
    <citation type="submission" date="2019-05" db="EMBL/GenBank/DDBJ databases">
        <title>Genome sequencing of F202Z8.</title>
        <authorList>
            <person name="Kwon Y.M."/>
        </authorList>
    </citation>
    <scope>NUCLEOTIDE SEQUENCE [LARGE SCALE GENOMIC DNA]</scope>
    <source>
        <strain evidence="2 3">F202Z8</strain>
    </source>
</reference>
<evidence type="ECO:0000313" key="2">
    <source>
        <dbReference type="EMBL" id="QCW99309.1"/>
    </source>
</evidence>
<dbReference type="OrthoDB" id="1162022at2"/>
<organism evidence="2 3">
    <name type="scientific">Aggregatimonas sangjinii</name>
    <dbReference type="NCBI Taxonomy" id="2583587"/>
    <lineage>
        <taxon>Bacteria</taxon>
        <taxon>Pseudomonadati</taxon>
        <taxon>Bacteroidota</taxon>
        <taxon>Flavobacteriia</taxon>
        <taxon>Flavobacteriales</taxon>
        <taxon>Flavobacteriaceae</taxon>
        <taxon>Aggregatimonas</taxon>
    </lineage>
</organism>
<feature type="transmembrane region" description="Helical" evidence="1">
    <location>
        <begin position="6"/>
        <end position="29"/>
    </location>
</feature>
<keyword evidence="3" id="KW-1185">Reference proteome</keyword>
<accession>A0A5B7SQT8</accession>
<feature type="transmembrane region" description="Helical" evidence="1">
    <location>
        <begin position="41"/>
        <end position="60"/>
    </location>
</feature>
<dbReference type="AlphaFoldDB" id="A0A5B7SQT8"/>
<evidence type="ECO:0000256" key="1">
    <source>
        <dbReference type="SAM" id="Phobius"/>
    </source>
</evidence>
<dbReference type="EMBL" id="CP040710">
    <property type="protein sequence ID" value="QCW99309.1"/>
    <property type="molecule type" value="Genomic_DNA"/>
</dbReference>
<evidence type="ECO:0000313" key="3">
    <source>
        <dbReference type="Proteomes" id="UP000310017"/>
    </source>
</evidence>
<feature type="transmembrane region" description="Helical" evidence="1">
    <location>
        <begin position="98"/>
        <end position="123"/>
    </location>
</feature>
<sequence>MEQLITYAIYAHAFLGGVGLITGIGSMIIKKGSTLHKRMGKLFSIGMIGSASISLPIAWMPGHENLFLFLIGLFTIYLVLAGNRSLTFKPRIKKKAAATDLAISFGMLIFSLIMLGLGAYGLIAAVTNSILYLVFGGFGLFLTIRDFMFYKRFKDTKNDWLLNHITRMMAALIASVTAFVVAGLGIGSLAAWILPSVFGTLYIIYWRRKMKVRVA</sequence>
<feature type="transmembrane region" description="Helical" evidence="1">
    <location>
        <begin position="129"/>
        <end position="148"/>
    </location>
</feature>
<feature type="transmembrane region" description="Helical" evidence="1">
    <location>
        <begin position="66"/>
        <end position="86"/>
    </location>
</feature>
<dbReference type="Proteomes" id="UP000310017">
    <property type="component" value="Chromosome"/>
</dbReference>